<gene>
    <name evidence="2" type="ORF">IV60_GL000098</name>
</gene>
<proteinExistence type="predicted"/>
<protein>
    <submittedName>
        <fullName evidence="2">Uncharacterized protein</fullName>
    </submittedName>
</protein>
<sequence>MDFPIADLERSKALLSPAILAKYPSKRVNLIPSHERRRGHCAPTHANPNRGGIVF</sequence>
<accession>A0ABR5Q4I0</accession>
<name>A0ABR5Q4I0_9ACTN</name>
<organism evidence="2 3">
    <name type="scientific">Lancefieldella rimae</name>
    <dbReference type="NCBI Taxonomy" id="1383"/>
    <lineage>
        <taxon>Bacteria</taxon>
        <taxon>Bacillati</taxon>
        <taxon>Actinomycetota</taxon>
        <taxon>Coriobacteriia</taxon>
        <taxon>Coriobacteriales</taxon>
        <taxon>Atopobiaceae</taxon>
        <taxon>Lancefieldella</taxon>
    </lineage>
</organism>
<comment type="caution">
    <text evidence="2">The sequence shown here is derived from an EMBL/GenBank/DDBJ whole genome shotgun (WGS) entry which is preliminary data.</text>
</comment>
<keyword evidence="3" id="KW-1185">Reference proteome</keyword>
<dbReference type="Proteomes" id="UP000051927">
    <property type="component" value="Unassembled WGS sequence"/>
</dbReference>
<evidence type="ECO:0000313" key="3">
    <source>
        <dbReference type="Proteomes" id="UP000051927"/>
    </source>
</evidence>
<reference evidence="2 3" key="1">
    <citation type="journal article" date="2015" name="Genome Announc.">
        <title>Expanding the biotechnology potential of lactobacilli through comparative genomics of 213 strains and associated genera.</title>
        <authorList>
            <person name="Sun Z."/>
            <person name="Harris H.M."/>
            <person name="McCann A."/>
            <person name="Guo C."/>
            <person name="Argimon S."/>
            <person name="Zhang W."/>
            <person name="Yang X."/>
            <person name="Jeffery I.B."/>
            <person name="Cooney J.C."/>
            <person name="Kagawa T.F."/>
            <person name="Liu W."/>
            <person name="Song Y."/>
            <person name="Salvetti E."/>
            <person name="Wrobel A."/>
            <person name="Rasinkangas P."/>
            <person name="Parkhill J."/>
            <person name="Rea M.C."/>
            <person name="O'Sullivan O."/>
            <person name="Ritari J."/>
            <person name="Douillard F.P."/>
            <person name="Paul Ross R."/>
            <person name="Yang R."/>
            <person name="Briner A.E."/>
            <person name="Felis G.E."/>
            <person name="de Vos W.M."/>
            <person name="Barrangou R."/>
            <person name="Klaenhammer T.R."/>
            <person name="Caufield P.W."/>
            <person name="Cui Y."/>
            <person name="Zhang H."/>
            <person name="O'Toole P.W."/>
        </authorList>
    </citation>
    <scope>NUCLEOTIDE SEQUENCE [LARGE SCALE GENOMIC DNA]</scope>
    <source>
        <strain evidence="2 3">DSM 7090</strain>
    </source>
</reference>
<feature type="region of interest" description="Disordered" evidence="1">
    <location>
        <begin position="36"/>
        <end position="55"/>
    </location>
</feature>
<evidence type="ECO:0000313" key="2">
    <source>
        <dbReference type="EMBL" id="KRO02928.1"/>
    </source>
</evidence>
<dbReference type="EMBL" id="JQCP01000001">
    <property type="protein sequence ID" value="KRO02928.1"/>
    <property type="molecule type" value="Genomic_DNA"/>
</dbReference>
<evidence type="ECO:0000256" key="1">
    <source>
        <dbReference type="SAM" id="MobiDB-lite"/>
    </source>
</evidence>